<gene>
    <name evidence="2" type="ORF">HU200_015646</name>
</gene>
<sequence>MVEQVPIRFNQAKEACKSMVRDDLVGASRALLSALLLRVPPLSGERLRAAERSVARALADGAGAGAGATDLRLLLALLAARDGRFDEAMSLYAEAAREDPSDHRPKALGRVLCHLLNGRHSLRRADYSHLAADDAAQLFALVDELVVAAALGGAPYAVKEEEGGPLPECNRRVLRCAAGRAGVGLAAVLRERDEEMPPAKRLQLSALRAFLRVSVESVLKRTVALLLSRSLPSPSPR</sequence>
<keyword evidence="3" id="KW-1185">Reference proteome</keyword>
<accession>A0A835F943</accession>
<dbReference type="EMBL" id="JACEFO010001605">
    <property type="protein sequence ID" value="KAF8731715.1"/>
    <property type="molecule type" value="Genomic_DNA"/>
</dbReference>
<organism evidence="2 3">
    <name type="scientific">Digitaria exilis</name>
    <dbReference type="NCBI Taxonomy" id="1010633"/>
    <lineage>
        <taxon>Eukaryota</taxon>
        <taxon>Viridiplantae</taxon>
        <taxon>Streptophyta</taxon>
        <taxon>Embryophyta</taxon>
        <taxon>Tracheophyta</taxon>
        <taxon>Spermatophyta</taxon>
        <taxon>Magnoliopsida</taxon>
        <taxon>Liliopsida</taxon>
        <taxon>Poales</taxon>
        <taxon>Poaceae</taxon>
        <taxon>PACMAD clade</taxon>
        <taxon>Panicoideae</taxon>
        <taxon>Panicodae</taxon>
        <taxon>Paniceae</taxon>
        <taxon>Anthephorinae</taxon>
        <taxon>Digitaria</taxon>
    </lineage>
</organism>
<dbReference type="PROSITE" id="PS50005">
    <property type="entry name" value="TPR"/>
    <property type="match status" value="1"/>
</dbReference>
<name>A0A835F943_9POAL</name>
<reference evidence="2" key="1">
    <citation type="submission" date="2020-07" db="EMBL/GenBank/DDBJ databases">
        <title>Genome sequence and genetic diversity analysis of an under-domesticated orphan crop, white fonio (Digitaria exilis).</title>
        <authorList>
            <person name="Bennetzen J.L."/>
            <person name="Chen S."/>
            <person name="Ma X."/>
            <person name="Wang X."/>
            <person name="Yssel A.E.J."/>
            <person name="Chaluvadi S.R."/>
            <person name="Johnson M."/>
            <person name="Gangashetty P."/>
            <person name="Hamidou F."/>
            <person name="Sanogo M.D."/>
            <person name="Zwaenepoel A."/>
            <person name="Wallace J."/>
            <person name="Van De Peer Y."/>
            <person name="Van Deynze A."/>
        </authorList>
    </citation>
    <scope>NUCLEOTIDE SEQUENCE</scope>
    <source>
        <tissue evidence="2">Leaves</tissue>
    </source>
</reference>
<proteinExistence type="predicted"/>
<protein>
    <submittedName>
        <fullName evidence="2">Uncharacterized protein</fullName>
    </submittedName>
</protein>
<feature type="repeat" description="TPR" evidence="1">
    <location>
        <begin position="69"/>
        <end position="102"/>
    </location>
</feature>
<dbReference type="InterPro" id="IPR019734">
    <property type="entry name" value="TPR_rpt"/>
</dbReference>
<dbReference type="Proteomes" id="UP000636709">
    <property type="component" value="Unassembled WGS sequence"/>
</dbReference>
<dbReference type="AlphaFoldDB" id="A0A835F943"/>
<evidence type="ECO:0000256" key="1">
    <source>
        <dbReference type="PROSITE-ProRule" id="PRU00339"/>
    </source>
</evidence>
<evidence type="ECO:0000313" key="2">
    <source>
        <dbReference type="EMBL" id="KAF8731715.1"/>
    </source>
</evidence>
<keyword evidence="1" id="KW-0802">TPR repeat</keyword>
<comment type="caution">
    <text evidence="2">The sequence shown here is derived from an EMBL/GenBank/DDBJ whole genome shotgun (WGS) entry which is preliminary data.</text>
</comment>
<evidence type="ECO:0000313" key="3">
    <source>
        <dbReference type="Proteomes" id="UP000636709"/>
    </source>
</evidence>